<organism evidence="2 3">
    <name type="scientific">Parnassius mnemosyne</name>
    <name type="common">clouded apollo</name>
    <dbReference type="NCBI Taxonomy" id="213953"/>
    <lineage>
        <taxon>Eukaryota</taxon>
        <taxon>Metazoa</taxon>
        <taxon>Ecdysozoa</taxon>
        <taxon>Arthropoda</taxon>
        <taxon>Hexapoda</taxon>
        <taxon>Insecta</taxon>
        <taxon>Pterygota</taxon>
        <taxon>Neoptera</taxon>
        <taxon>Endopterygota</taxon>
        <taxon>Lepidoptera</taxon>
        <taxon>Glossata</taxon>
        <taxon>Ditrysia</taxon>
        <taxon>Papilionoidea</taxon>
        <taxon>Papilionidae</taxon>
        <taxon>Parnassiinae</taxon>
        <taxon>Parnassini</taxon>
        <taxon>Parnassius</taxon>
        <taxon>Driopa</taxon>
    </lineage>
</organism>
<evidence type="ECO:0000313" key="3">
    <source>
        <dbReference type="Proteomes" id="UP001314205"/>
    </source>
</evidence>
<proteinExistence type="predicted"/>
<comment type="caution">
    <text evidence="2">The sequence shown here is derived from an EMBL/GenBank/DDBJ whole genome shotgun (WGS) entry which is preliminary data.</text>
</comment>
<keyword evidence="3" id="KW-1185">Reference proteome</keyword>
<feature type="signal peptide" evidence="1">
    <location>
        <begin position="1"/>
        <end position="25"/>
    </location>
</feature>
<sequence>MYTYLRPHFKMSMIIKLFYLTMCFAIVNSKPANDFKKSISHFEINIYPVNKLLTKSILHSEYSRYNSDDFFNAFEKIEHNNRLLTTMFHLLRNIRNNLPSLNISSQNIFIPYPLLASYPVLRILINPKNRSPTSYATTRFPEIISATKSPQETTTVQDFDDDDDSFRPITLLDTKSDKFETGMLGKQLRMMPEVEHGSVQAGLQSDVNLNEQVKD</sequence>
<keyword evidence="1" id="KW-0732">Signal</keyword>
<feature type="chain" id="PRO_5043998967" evidence="1">
    <location>
        <begin position="26"/>
        <end position="215"/>
    </location>
</feature>
<name>A0AAV1LV78_9NEOP</name>
<evidence type="ECO:0000256" key="1">
    <source>
        <dbReference type="SAM" id="SignalP"/>
    </source>
</evidence>
<dbReference type="Proteomes" id="UP001314205">
    <property type="component" value="Unassembled WGS sequence"/>
</dbReference>
<gene>
    <name evidence="2" type="ORF">PARMNEM_LOCUS17914</name>
</gene>
<accession>A0AAV1LV78</accession>
<reference evidence="2 3" key="1">
    <citation type="submission" date="2023-11" db="EMBL/GenBank/DDBJ databases">
        <authorList>
            <person name="Hedman E."/>
            <person name="Englund M."/>
            <person name="Stromberg M."/>
            <person name="Nyberg Akerstrom W."/>
            <person name="Nylinder S."/>
            <person name="Jareborg N."/>
            <person name="Kallberg Y."/>
            <person name="Kronander E."/>
        </authorList>
    </citation>
    <scope>NUCLEOTIDE SEQUENCE [LARGE SCALE GENOMIC DNA]</scope>
</reference>
<protein>
    <submittedName>
        <fullName evidence="2">Uncharacterized protein</fullName>
    </submittedName>
</protein>
<evidence type="ECO:0000313" key="2">
    <source>
        <dbReference type="EMBL" id="CAK1598983.1"/>
    </source>
</evidence>
<dbReference type="EMBL" id="CAVLGL010000104">
    <property type="protein sequence ID" value="CAK1598983.1"/>
    <property type="molecule type" value="Genomic_DNA"/>
</dbReference>
<dbReference type="AlphaFoldDB" id="A0AAV1LV78"/>